<name>A0ABZ1TCC6_STRVG</name>
<feature type="region of interest" description="Disordered" evidence="1">
    <location>
        <begin position="1"/>
        <end position="39"/>
    </location>
</feature>
<proteinExistence type="predicted"/>
<dbReference type="Proteomes" id="UP001432039">
    <property type="component" value="Chromosome"/>
</dbReference>
<dbReference type="RefSeq" id="WP_328961656.1">
    <property type="nucleotide sequence ID" value="NZ_CP108090.1"/>
</dbReference>
<accession>A0ABZ1TCC6</accession>
<reference evidence="2" key="1">
    <citation type="submission" date="2022-10" db="EMBL/GenBank/DDBJ databases">
        <title>The complete genomes of actinobacterial strains from the NBC collection.</title>
        <authorList>
            <person name="Joergensen T.S."/>
            <person name="Alvarez Arevalo M."/>
            <person name="Sterndorff E.B."/>
            <person name="Faurdal D."/>
            <person name="Vuksanovic O."/>
            <person name="Mourched A.-S."/>
            <person name="Charusanti P."/>
            <person name="Shaw S."/>
            <person name="Blin K."/>
            <person name="Weber T."/>
        </authorList>
    </citation>
    <scope>NUCLEOTIDE SEQUENCE</scope>
    <source>
        <strain evidence="2">NBC_00248</strain>
    </source>
</reference>
<keyword evidence="3" id="KW-1185">Reference proteome</keyword>
<organism evidence="2 3">
    <name type="scientific">Streptomyces virginiae</name>
    <name type="common">Streptomyces cinnamonensis</name>
    <dbReference type="NCBI Taxonomy" id="1961"/>
    <lineage>
        <taxon>Bacteria</taxon>
        <taxon>Bacillati</taxon>
        <taxon>Actinomycetota</taxon>
        <taxon>Actinomycetes</taxon>
        <taxon>Kitasatosporales</taxon>
        <taxon>Streptomycetaceae</taxon>
        <taxon>Streptomyces</taxon>
    </lineage>
</organism>
<evidence type="ECO:0000313" key="2">
    <source>
        <dbReference type="EMBL" id="WUQ12381.1"/>
    </source>
</evidence>
<evidence type="ECO:0008006" key="4">
    <source>
        <dbReference type="Google" id="ProtNLM"/>
    </source>
</evidence>
<protein>
    <recommendedName>
        <fullName evidence="4">Molecular chaperone DnaJ</fullName>
    </recommendedName>
</protein>
<gene>
    <name evidence="2" type="ORF">OG517_13565</name>
</gene>
<sequence>MTTEKKAPARRPRSPKPAPAAEACGTCDGSGETTTTVRVGRKRREIGAIQSGLCPSCLGTGTA</sequence>
<evidence type="ECO:0000256" key="1">
    <source>
        <dbReference type="SAM" id="MobiDB-lite"/>
    </source>
</evidence>
<dbReference type="EMBL" id="CP108090">
    <property type="protein sequence ID" value="WUQ12381.1"/>
    <property type="molecule type" value="Genomic_DNA"/>
</dbReference>
<evidence type="ECO:0000313" key="3">
    <source>
        <dbReference type="Proteomes" id="UP001432039"/>
    </source>
</evidence>